<feature type="region of interest" description="Disordered" evidence="2">
    <location>
        <begin position="905"/>
        <end position="927"/>
    </location>
</feature>
<dbReference type="PANTHER" id="PTHR43591:SF92">
    <property type="entry name" value="METHYLTRANSFERASE TYPE 11 DOMAIN-CONTAINING PROTEIN"/>
    <property type="match status" value="1"/>
</dbReference>
<dbReference type="AlphaFoldDB" id="G0RZK3"/>
<feature type="compositionally biased region" description="Polar residues" evidence="2">
    <location>
        <begin position="125"/>
        <end position="137"/>
    </location>
</feature>
<reference evidence="4 5" key="1">
    <citation type="journal article" date="2011" name="Cell">
        <title>Insight into structure and assembly of the nuclear pore complex by utilizing the genome of a eukaryotic thermophile.</title>
        <authorList>
            <person name="Amlacher S."/>
            <person name="Sarges P."/>
            <person name="Flemming D."/>
            <person name="van Noort V."/>
            <person name="Kunze R."/>
            <person name="Devos D.P."/>
            <person name="Arumugam M."/>
            <person name="Bork P."/>
            <person name="Hurt E."/>
        </authorList>
    </citation>
    <scope>NUCLEOTIDE SEQUENCE [LARGE SCALE GENOMIC DNA]</scope>
    <source>
        <strain evidence="5">DSM 1495 / CBS 144.50 / IMI 039719</strain>
    </source>
</reference>
<accession>G0RZK3</accession>
<sequence length="1109" mass="122584">MSDTLYLPRTTYRQPSPLGRRRLGRPLNPIIEEPEQITPNDASFEEKRVNINVGRPQTGRHVLDRDQLISPMSDHFPTPRGQHFLPAPILPATPSCVSSEAEPDLDHDDTSSEASSSNPSISFRWAQQRTRSSNRDSIMTDVTEFDDLEEFSEEDEIQRKERLQTNGVVRRRSSTRSARRASRASVDLRKSLLAPLVIPEQTQSQQQQTTMTPSKKLTSPIPPTPPSAVTMSPLMKTIMEMRQAQEIPRASAPPSLDGSINSEELAQMSAPPTPMIGSQVGDDEDWTGVRLQPDALETLQALTSHESDFEEEASQEEPVIEVPVQQEMTTRQRLPPLFTNTGLSRHPSFRSSLAGLTRLEIPSPGGFFAELSSASRRTWAPERADDLQHPPTSTTAENFYKIPWNRMSEPVPQPPARSLHFDGPSEVVEHVIEVPVNENEDDLPTAIRIEETPVPLTARKVPATPQDPEEPVAEPIPEEPASPNEVNEIITAGFRAKQQEPEMSHMDRTAMWLAAQRAYFQGVMSFSEDAQEEEQPEPEPQVKAEVEVKPEFPPKDDAPAESGPSEPKKKEVRFSDVVIKADIPRRLPSKLQRQESAYYRAFTDALIRACPTDVFVCRQTRFEALQAQRVSLKAQHRNQLLGKFQLSVVPESAKKRMSANVVRGDDELIEDPEKLRADKEAEALSQMRMGLWQVAAIKALNGGRLISAPVAKRLARQSCMAPGPDGLVRDRARILDLAGQGTCDWAWHVALQYPNTKIYTVTTKAIRQLSNSNIRGPSNHRQVAVKSLAKLPFADNQFDLISARELHAVLKLFGENGIDEWDACLRECMRVLKPGGYLEFSLLDADIVNAGPLGNAKAVEFGFTLQTLGYDPTPTRSFLARLQALGFDDVRRAWICLPLGPKNPPRSVITTTPNPDASGADPRASTATQPKTHILEAIVSGSVDNVAAISGLAAGWSWERWLLRTEMEKAAGELRLCDTVTPGKAMHEAGKMIADVHAVVEEGRQLRSCWRVLKGYARKPRGWTPPASAAPSVRSSMVVPEAFPMPPAIPVKAVSPPPSVPVPPVPTQKKAVAVTKQPEMMAVDSVPMVFDLERSGSIRICLDTASLLA</sequence>
<dbReference type="OrthoDB" id="10256176at2759"/>
<feature type="compositionally biased region" description="Low complexity" evidence="2">
    <location>
        <begin position="473"/>
        <end position="483"/>
    </location>
</feature>
<feature type="compositionally biased region" description="Basic residues" evidence="2">
    <location>
        <begin position="169"/>
        <end position="182"/>
    </location>
</feature>
<feature type="compositionally biased region" description="Low complexity" evidence="2">
    <location>
        <begin position="201"/>
        <end position="212"/>
    </location>
</feature>
<feature type="region of interest" description="Disordered" evidence="2">
    <location>
        <begin position="459"/>
        <end position="483"/>
    </location>
</feature>
<dbReference type="InterPro" id="IPR013216">
    <property type="entry name" value="Methyltransf_11"/>
</dbReference>
<evidence type="ECO:0000256" key="1">
    <source>
        <dbReference type="ARBA" id="ARBA00038158"/>
    </source>
</evidence>
<organism evidence="5">
    <name type="scientific">Chaetomium thermophilum (strain DSM 1495 / CBS 144.50 / IMI 039719)</name>
    <name type="common">Thermochaetoides thermophila</name>
    <dbReference type="NCBI Taxonomy" id="759272"/>
    <lineage>
        <taxon>Eukaryota</taxon>
        <taxon>Fungi</taxon>
        <taxon>Dikarya</taxon>
        <taxon>Ascomycota</taxon>
        <taxon>Pezizomycotina</taxon>
        <taxon>Sordariomycetes</taxon>
        <taxon>Sordariomycetidae</taxon>
        <taxon>Sordariales</taxon>
        <taxon>Chaetomiaceae</taxon>
        <taxon>Thermochaetoides</taxon>
    </lineage>
</organism>
<comment type="similarity">
    <text evidence="1">Belongs to the methyltransferase superfamily. LaeA methyltransferase family.</text>
</comment>
<dbReference type="KEGG" id="cthr:CTHT_0003260"/>
<dbReference type="HOGENOM" id="CLU_005788_0_0_1"/>
<dbReference type="SUPFAM" id="SSF53335">
    <property type="entry name" value="S-adenosyl-L-methionine-dependent methyltransferases"/>
    <property type="match status" value="1"/>
</dbReference>
<evidence type="ECO:0000313" key="5">
    <source>
        <dbReference type="Proteomes" id="UP000008066"/>
    </source>
</evidence>
<dbReference type="RefSeq" id="XP_006690873.1">
    <property type="nucleotide sequence ID" value="XM_006690810.1"/>
</dbReference>
<feature type="region of interest" description="Disordered" evidence="2">
    <location>
        <begin position="1"/>
        <end position="43"/>
    </location>
</feature>
<feature type="region of interest" description="Disordered" evidence="2">
    <location>
        <begin position="90"/>
        <end position="138"/>
    </location>
</feature>
<name>G0RZK3_CHATD</name>
<gene>
    <name evidence="4" type="ORF">CTHT_0003260</name>
</gene>
<dbReference type="Proteomes" id="UP000008066">
    <property type="component" value="Unassembled WGS sequence"/>
</dbReference>
<dbReference type="GeneID" id="18254364"/>
<evidence type="ECO:0000256" key="2">
    <source>
        <dbReference type="SAM" id="MobiDB-lite"/>
    </source>
</evidence>
<protein>
    <recommendedName>
        <fullName evidence="3">Methyltransferase type 11 domain-containing protein</fullName>
    </recommendedName>
</protein>
<dbReference type="OMA" id="RTELWLM"/>
<feature type="compositionally biased region" description="Basic and acidic residues" evidence="2">
    <location>
        <begin position="540"/>
        <end position="558"/>
    </location>
</feature>
<evidence type="ECO:0000259" key="3">
    <source>
        <dbReference type="Pfam" id="PF08241"/>
    </source>
</evidence>
<dbReference type="InterPro" id="IPR029063">
    <property type="entry name" value="SAM-dependent_MTases_sf"/>
</dbReference>
<dbReference type="Pfam" id="PF08241">
    <property type="entry name" value="Methyltransf_11"/>
    <property type="match status" value="1"/>
</dbReference>
<evidence type="ECO:0000313" key="4">
    <source>
        <dbReference type="EMBL" id="EGS23631.1"/>
    </source>
</evidence>
<dbReference type="EMBL" id="GL988032">
    <property type="protein sequence ID" value="EGS23631.1"/>
    <property type="molecule type" value="Genomic_DNA"/>
</dbReference>
<dbReference type="GO" id="GO:0008757">
    <property type="term" value="F:S-adenosylmethionine-dependent methyltransferase activity"/>
    <property type="evidence" value="ECO:0007669"/>
    <property type="project" value="InterPro"/>
</dbReference>
<feature type="region of interest" description="Disordered" evidence="2">
    <location>
        <begin position="151"/>
        <end position="229"/>
    </location>
</feature>
<dbReference type="eggNOG" id="ENOG502RDBT">
    <property type="taxonomic scope" value="Eukaryota"/>
</dbReference>
<dbReference type="Gene3D" id="3.40.50.150">
    <property type="entry name" value="Vaccinia Virus protein VP39"/>
    <property type="match status" value="1"/>
</dbReference>
<dbReference type="STRING" id="759272.G0RZK3"/>
<feature type="domain" description="Methyltransferase type 11" evidence="3">
    <location>
        <begin position="772"/>
        <end position="838"/>
    </location>
</feature>
<feature type="region of interest" description="Disordered" evidence="2">
    <location>
        <begin position="527"/>
        <end position="571"/>
    </location>
</feature>
<proteinExistence type="inferred from homology"/>
<dbReference type="PANTHER" id="PTHR43591">
    <property type="entry name" value="METHYLTRANSFERASE"/>
    <property type="match status" value="1"/>
</dbReference>
<feature type="compositionally biased region" description="Low complexity" evidence="2">
    <location>
        <begin position="112"/>
        <end position="122"/>
    </location>
</feature>
<keyword evidence="5" id="KW-1185">Reference proteome</keyword>